<evidence type="ECO:0000313" key="2">
    <source>
        <dbReference type="EMBL" id="KAL1409726.1"/>
    </source>
</evidence>
<keyword evidence="1" id="KW-0812">Transmembrane</keyword>
<keyword evidence="1" id="KW-0472">Membrane</keyword>
<keyword evidence="3" id="KW-1185">Reference proteome</keyword>
<feature type="transmembrane region" description="Helical" evidence="1">
    <location>
        <begin position="104"/>
        <end position="124"/>
    </location>
</feature>
<feature type="transmembrane region" description="Helical" evidence="1">
    <location>
        <begin position="75"/>
        <end position="92"/>
    </location>
</feature>
<comment type="caution">
    <text evidence="2">The sequence shown here is derived from an EMBL/GenBank/DDBJ whole genome shotgun (WGS) entry which is preliminary data.</text>
</comment>
<keyword evidence="1" id="KW-1133">Transmembrane helix</keyword>
<proteinExistence type="predicted"/>
<dbReference type="PANTHER" id="PTHR28008:SF1">
    <property type="entry name" value="DOMAIN PROTEIN, PUTATIVE (AFU_ORTHOLOGUE AFUA_3G10980)-RELATED"/>
    <property type="match status" value="1"/>
</dbReference>
<dbReference type="GeneID" id="95984766"/>
<protein>
    <recommendedName>
        <fullName evidence="4">VanZ-like domain-containing protein</fullName>
    </recommendedName>
</protein>
<dbReference type="Proteomes" id="UP001565368">
    <property type="component" value="Unassembled WGS sequence"/>
</dbReference>
<name>A0ABR3Q5J4_9TREE</name>
<dbReference type="RefSeq" id="XP_069209670.1">
    <property type="nucleotide sequence ID" value="XM_069352252.1"/>
</dbReference>
<dbReference type="EMBL" id="JBBXJM010000003">
    <property type="protein sequence ID" value="KAL1409726.1"/>
    <property type="molecule type" value="Genomic_DNA"/>
</dbReference>
<evidence type="ECO:0000313" key="3">
    <source>
        <dbReference type="Proteomes" id="UP001565368"/>
    </source>
</evidence>
<sequence>MPSLPSYSLPSYPSPHAAVLSAFEKVEEFLLRSYPVKDVPLRLRPAMVFVVAAWLLLLGVLGFAPLPTLPINDKALHFFGLGFATFLIYFVLEVPEGPHRRIWYIRRAPLLLTLFCGFFVGGIVSEIVQGMLPWKTFQLGDIVANLLGSTGFLYLATVLDKRNRRRAELAQLYQPLSASAGASYRDAQGRTHAFAPATGAAAGVGAAAGFALADADIDAAHEYEHRTSNVWDDEVDDAELGNDVFALTDGEDDRGDDLV</sequence>
<gene>
    <name evidence="2" type="ORF">Q8F55_003723</name>
</gene>
<accession>A0ABR3Q5J4</accession>
<feature type="transmembrane region" description="Helical" evidence="1">
    <location>
        <begin position="46"/>
        <end position="69"/>
    </location>
</feature>
<feature type="transmembrane region" description="Helical" evidence="1">
    <location>
        <begin position="136"/>
        <end position="156"/>
    </location>
</feature>
<organism evidence="2 3">
    <name type="scientific">Vanrija albida</name>
    <dbReference type="NCBI Taxonomy" id="181172"/>
    <lineage>
        <taxon>Eukaryota</taxon>
        <taxon>Fungi</taxon>
        <taxon>Dikarya</taxon>
        <taxon>Basidiomycota</taxon>
        <taxon>Agaricomycotina</taxon>
        <taxon>Tremellomycetes</taxon>
        <taxon>Trichosporonales</taxon>
        <taxon>Trichosporonaceae</taxon>
        <taxon>Vanrija</taxon>
    </lineage>
</organism>
<reference evidence="2 3" key="1">
    <citation type="submission" date="2023-08" db="EMBL/GenBank/DDBJ databases">
        <title>Annotated Genome Sequence of Vanrija albida AlHP1.</title>
        <authorList>
            <person name="Herzog R."/>
        </authorList>
    </citation>
    <scope>NUCLEOTIDE SEQUENCE [LARGE SCALE GENOMIC DNA]</scope>
    <source>
        <strain evidence="2 3">AlHP1</strain>
    </source>
</reference>
<dbReference type="PANTHER" id="PTHR28008">
    <property type="entry name" value="DOMAIN PROTEIN, PUTATIVE (AFU_ORTHOLOGUE AFUA_3G10980)-RELATED"/>
    <property type="match status" value="1"/>
</dbReference>
<evidence type="ECO:0000256" key="1">
    <source>
        <dbReference type="SAM" id="Phobius"/>
    </source>
</evidence>
<evidence type="ECO:0008006" key="4">
    <source>
        <dbReference type="Google" id="ProtNLM"/>
    </source>
</evidence>